<evidence type="ECO:0000313" key="1">
    <source>
        <dbReference type="EMBL" id="EIK62127.1"/>
    </source>
</evidence>
<reference evidence="1" key="1">
    <citation type="journal article" date="2012" name="PLoS Genet.">
        <title>Comparative Genomics of Plant-Associated Pseudomonas spp.: Insights into Diversity and Inheritance of Traits Involved in Multitrophic Interactions.</title>
        <authorList>
            <person name="Loper J.E."/>
            <person name="Hassan K.A."/>
            <person name="Mavrodi D.V."/>
            <person name="Davis E.W.II."/>
            <person name="Lim C.K."/>
            <person name="Shaffer B.T."/>
            <person name="Elbourne L.D."/>
            <person name="Stockwell V.O."/>
            <person name="Hartney S.L."/>
            <person name="Breakwell K."/>
            <person name="Henkels M.D."/>
            <person name="Tetu S.G."/>
            <person name="Rangel L.I."/>
            <person name="Kidarsa T.A."/>
            <person name="Wilson N.L."/>
            <person name="van de Mortel J.E."/>
            <person name="Song C."/>
            <person name="Blumhagen R."/>
            <person name="Radune D."/>
            <person name="Hostetler J.B."/>
            <person name="Brinkac L.M."/>
            <person name="Durkin A.S."/>
            <person name="Kluepfel D.A."/>
            <person name="Wechter W.P."/>
            <person name="Anderson A.J."/>
            <person name="Kim Y.C."/>
            <person name="Pierson L.S.III."/>
            <person name="Pierson E.A."/>
            <person name="Lindow S.E."/>
            <person name="Kobayashi D.Y."/>
            <person name="Raaijmakers J.M."/>
            <person name="Weller D.M."/>
            <person name="Thomashow L.S."/>
            <person name="Allen A.E."/>
            <person name="Paulsen I.T."/>
        </authorList>
    </citation>
    <scope>NUCLEOTIDE SEQUENCE [LARGE SCALE GENOMIC DNA]</scope>
    <source>
        <strain evidence="1">SS101</strain>
    </source>
</reference>
<protein>
    <submittedName>
        <fullName evidence="1">Uncharacterized protein</fullName>
    </submittedName>
</protein>
<name>I4KBN7_9PSED</name>
<dbReference type="AlphaFoldDB" id="I4KBN7"/>
<comment type="caution">
    <text evidence="1">The sequence shown here is derived from an EMBL/GenBank/DDBJ whole genome shotgun (WGS) entry which is preliminary data.</text>
</comment>
<sequence length="160" mass="17977">MPALKLCLSCGKSLAGYRRHARTCGSTCRGIIWRTNRVANVSVTLALSCPHFETIKNAADHHGVTVTNYIINRSIGYEISSTNLQTHSKRNQLVNILTTYDLEQHLATKQLQHYLNLKIAAVGTSNKTEYRRCLDQIENLTNEHGIGVLLQAQDEYHVQC</sequence>
<organism evidence="1">
    <name type="scientific">Pseudomonas lactis</name>
    <dbReference type="NCBI Taxonomy" id="1615674"/>
    <lineage>
        <taxon>Bacteria</taxon>
        <taxon>Pseudomonadati</taxon>
        <taxon>Pseudomonadota</taxon>
        <taxon>Gammaproteobacteria</taxon>
        <taxon>Pseudomonadales</taxon>
        <taxon>Pseudomonadaceae</taxon>
        <taxon>Pseudomonas</taxon>
    </lineage>
</organism>
<gene>
    <name evidence="1" type="ORF">PflSS101_3913</name>
</gene>
<dbReference type="HOGENOM" id="CLU_1650667_0_0_6"/>
<proteinExistence type="predicted"/>
<accession>I4KBN7</accession>
<dbReference type="EMBL" id="AHPN01000001">
    <property type="protein sequence ID" value="EIK62127.1"/>
    <property type="molecule type" value="Genomic_DNA"/>
</dbReference>
<dbReference type="Proteomes" id="UP000003213">
    <property type="component" value="Chromosome"/>
</dbReference>